<proteinExistence type="predicted"/>
<name>A0AAW2B904_CULAL</name>
<dbReference type="PANTHER" id="PTHR11346:SF80">
    <property type="entry name" value="GALECTIN-9C"/>
    <property type="match status" value="1"/>
</dbReference>
<feature type="domain" description="Galectin" evidence="4">
    <location>
        <begin position="16"/>
        <end position="143"/>
    </location>
</feature>
<dbReference type="GO" id="GO:0005829">
    <property type="term" value="C:cytosol"/>
    <property type="evidence" value="ECO:0007669"/>
    <property type="project" value="TreeGrafter"/>
</dbReference>
<keyword evidence="1 3" id="KW-0430">Lectin</keyword>
<dbReference type="SMART" id="SM00908">
    <property type="entry name" value="Gal-bind_lectin"/>
    <property type="match status" value="1"/>
</dbReference>
<keyword evidence="6" id="KW-1185">Reference proteome</keyword>
<dbReference type="SMART" id="SM00276">
    <property type="entry name" value="GLECT"/>
    <property type="match status" value="1"/>
</dbReference>
<reference evidence="5 6" key="1">
    <citation type="submission" date="2024-05" db="EMBL/GenBank/DDBJ databases">
        <title>A high-quality chromosomal-level genome assembly of Topmouth culter (Culter alburnus).</title>
        <authorList>
            <person name="Zhao H."/>
        </authorList>
    </citation>
    <scope>NUCLEOTIDE SEQUENCE [LARGE SCALE GENOMIC DNA]</scope>
    <source>
        <strain evidence="5">CATC2023</strain>
        <tissue evidence="5">Muscle</tissue>
    </source>
</reference>
<dbReference type="CDD" id="cd00070">
    <property type="entry name" value="GLECT"/>
    <property type="match status" value="1"/>
</dbReference>
<evidence type="ECO:0000313" key="6">
    <source>
        <dbReference type="Proteomes" id="UP001479290"/>
    </source>
</evidence>
<dbReference type="PANTHER" id="PTHR11346">
    <property type="entry name" value="GALECTIN"/>
    <property type="match status" value="1"/>
</dbReference>
<accession>A0AAW2B904</accession>
<dbReference type="PROSITE" id="PS51304">
    <property type="entry name" value="GALECTIN"/>
    <property type="match status" value="1"/>
</dbReference>
<evidence type="ECO:0000313" key="5">
    <source>
        <dbReference type="EMBL" id="KAK9981782.1"/>
    </source>
</evidence>
<evidence type="ECO:0000256" key="2">
    <source>
        <dbReference type="ARBA" id="ARBA00022737"/>
    </source>
</evidence>
<dbReference type="SUPFAM" id="SSF49899">
    <property type="entry name" value="Concanavalin A-like lectins/glucanases"/>
    <property type="match status" value="1"/>
</dbReference>
<dbReference type="InterPro" id="IPR001079">
    <property type="entry name" value="Galectin_CRD"/>
</dbReference>
<keyword evidence="2" id="KW-0677">Repeat</keyword>
<dbReference type="GO" id="GO:0016936">
    <property type="term" value="F:galactoside binding"/>
    <property type="evidence" value="ECO:0007669"/>
    <property type="project" value="TreeGrafter"/>
</dbReference>
<organism evidence="5 6">
    <name type="scientific">Culter alburnus</name>
    <name type="common">Topmouth culter</name>
    <dbReference type="NCBI Taxonomy" id="194366"/>
    <lineage>
        <taxon>Eukaryota</taxon>
        <taxon>Metazoa</taxon>
        <taxon>Chordata</taxon>
        <taxon>Craniata</taxon>
        <taxon>Vertebrata</taxon>
        <taxon>Euteleostomi</taxon>
        <taxon>Actinopterygii</taxon>
        <taxon>Neopterygii</taxon>
        <taxon>Teleostei</taxon>
        <taxon>Ostariophysi</taxon>
        <taxon>Cypriniformes</taxon>
        <taxon>Xenocyprididae</taxon>
        <taxon>Xenocypridinae</taxon>
        <taxon>Culter</taxon>
    </lineage>
</organism>
<sequence>MALHQQPQFFKPMFPYKSIIHGGLQPGKAIIAQGIIDSQANSIEFNLHHKFGIAFHYKPRFDQNVVVRNTFGHGKWDDVEERSGPMPFKRGQLFLVTILCSHDHYKVFVNGEETHTYKHRFTNLGEIDVLEVSGDMELTFAQP</sequence>
<evidence type="ECO:0000256" key="1">
    <source>
        <dbReference type="ARBA" id="ARBA00022734"/>
    </source>
</evidence>
<dbReference type="GO" id="GO:0030246">
    <property type="term" value="F:carbohydrate binding"/>
    <property type="evidence" value="ECO:0007669"/>
    <property type="project" value="UniProtKB-UniRule"/>
</dbReference>
<evidence type="ECO:0000256" key="3">
    <source>
        <dbReference type="RuleBase" id="RU102079"/>
    </source>
</evidence>
<dbReference type="AlphaFoldDB" id="A0AAW2B904"/>
<dbReference type="GO" id="GO:0010628">
    <property type="term" value="P:positive regulation of gene expression"/>
    <property type="evidence" value="ECO:0007669"/>
    <property type="project" value="TreeGrafter"/>
</dbReference>
<dbReference type="FunFam" id="2.60.120.200:FF:000124">
    <property type="entry name" value="Galectin-4"/>
    <property type="match status" value="1"/>
</dbReference>
<evidence type="ECO:0000259" key="4">
    <source>
        <dbReference type="PROSITE" id="PS51304"/>
    </source>
</evidence>
<protein>
    <recommendedName>
        <fullName evidence="3">Galectin</fullName>
    </recommendedName>
</protein>
<gene>
    <name evidence="5" type="ORF">ABG768_001306</name>
</gene>
<dbReference type="GO" id="GO:2000562">
    <property type="term" value="P:negative regulation of CD4-positive, alpha-beta T cell proliferation"/>
    <property type="evidence" value="ECO:0007669"/>
    <property type="project" value="TreeGrafter"/>
</dbReference>
<dbReference type="GO" id="GO:0005634">
    <property type="term" value="C:nucleus"/>
    <property type="evidence" value="ECO:0007669"/>
    <property type="project" value="TreeGrafter"/>
</dbReference>
<dbReference type="InterPro" id="IPR044156">
    <property type="entry name" value="Galectin-like"/>
</dbReference>
<dbReference type="EMBL" id="JAWDJR010000001">
    <property type="protein sequence ID" value="KAK9981782.1"/>
    <property type="molecule type" value="Genomic_DNA"/>
</dbReference>
<dbReference type="GO" id="GO:0032689">
    <property type="term" value="P:negative regulation of type II interferon production"/>
    <property type="evidence" value="ECO:0007669"/>
    <property type="project" value="TreeGrafter"/>
</dbReference>
<dbReference type="Gene3D" id="2.60.120.200">
    <property type="match status" value="1"/>
</dbReference>
<comment type="caution">
    <text evidence="5">The sequence shown here is derived from an EMBL/GenBank/DDBJ whole genome shotgun (WGS) entry which is preliminary data.</text>
</comment>
<dbReference type="Proteomes" id="UP001479290">
    <property type="component" value="Unassembled WGS sequence"/>
</dbReference>
<dbReference type="Pfam" id="PF00337">
    <property type="entry name" value="Gal-bind_lectin"/>
    <property type="match status" value="1"/>
</dbReference>
<dbReference type="InterPro" id="IPR013320">
    <property type="entry name" value="ConA-like_dom_sf"/>
</dbReference>